<dbReference type="Gene3D" id="2.40.50.140">
    <property type="entry name" value="Nucleic acid-binding proteins"/>
    <property type="match status" value="1"/>
</dbReference>
<dbReference type="Pfam" id="PF13742">
    <property type="entry name" value="tRNA_anti_2"/>
    <property type="match status" value="1"/>
</dbReference>
<dbReference type="InterPro" id="IPR020579">
    <property type="entry name" value="Exonuc_VII_lsu_C"/>
</dbReference>
<dbReference type="Pfam" id="PF02601">
    <property type="entry name" value="Exonuc_VII_L"/>
    <property type="match status" value="1"/>
</dbReference>
<evidence type="ECO:0000259" key="6">
    <source>
        <dbReference type="Pfam" id="PF13742"/>
    </source>
</evidence>
<sequence>MSYIYKNKPKQTSKAILSNPIINDQVKTNKLTSVIDDIEGLSKKNYNSTKTHTLAKDKSEDSIKRVINTEFENVTELNKLIQSTLTTTFDENITVVGELSNFKITGKNLFATLKDIESCINIVCWGFGYKKHEEYKNGEIVKVIGKIAVYTKSGSYCLAISKIEAIGSAGDYYTQYEELKQKYDNLGYFQNKKPELTQISRIGIVTSLEGAALQDILYVLKKNNFKGIIVIKGCIAQGDKSSGTIVKGIQYLEKWRNKNNDKLDVILITRGGGSFEDLVSFSSADVIEAIHICPIFTISAVGHEIDFMLSDFVADYRAPTPSVSAEYLCKINNSIYDEMNEINSYIENNMLFCLKNKLESYTGVINSLRGKITDPVSKLNENIRFVEKLQINIDNKMSLYLNKLNEKIKLLKNDLSKYDVSHHMDAGYAIILKNNSMIDSVKDINKSGQKLKIKMRDGEIDVIVQ</sequence>
<name>A0A3G4ZNP4_9VIRU</name>
<feature type="domain" description="OB-fold nucleic acid binding" evidence="6">
    <location>
        <begin position="74"/>
        <end position="164"/>
    </location>
</feature>
<dbReference type="EMBL" id="MK071985">
    <property type="protein sequence ID" value="AYV76497.1"/>
    <property type="molecule type" value="Genomic_DNA"/>
</dbReference>
<evidence type="ECO:0000256" key="2">
    <source>
        <dbReference type="ARBA" id="ARBA00022722"/>
    </source>
</evidence>
<dbReference type="GO" id="GO:0009318">
    <property type="term" value="C:exodeoxyribonuclease VII complex"/>
    <property type="evidence" value="ECO:0007669"/>
    <property type="project" value="InterPro"/>
</dbReference>
<dbReference type="HAMAP" id="MF_00378">
    <property type="entry name" value="Exonuc_7_L"/>
    <property type="match status" value="1"/>
</dbReference>
<dbReference type="NCBIfam" id="TIGR00237">
    <property type="entry name" value="xseA"/>
    <property type="match status" value="1"/>
</dbReference>
<dbReference type="InterPro" id="IPR003753">
    <property type="entry name" value="Exonuc_VII_L"/>
</dbReference>
<protein>
    <submittedName>
        <fullName evidence="7">Exodeoxyribonuclease VII large subunit</fullName>
    </submittedName>
</protein>
<evidence type="ECO:0000256" key="3">
    <source>
        <dbReference type="ARBA" id="ARBA00022801"/>
    </source>
</evidence>
<dbReference type="PANTHER" id="PTHR30008">
    <property type="entry name" value="EXODEOXYRIBONUCLEASE 7 LARGE SUBUNIT"/>
    <property type="match status" value="1"/>
</dbReference>
<gene>
    <name evidence="7" type="ORF">Terrestrivirus7_50</name>
</gene>
<evidence type="ECO:0000259" key="5">
    <source>
        <dbReference type="Pfam" id="PF02601"/>
    </source>
</evidence>
<evidence type="ECO:0000256" key="1">
    <source>
        <dbReference type="ARBA" id="ARBA00022490"/>
    </source>
</evidence>
<accession>A0A3G4ZNP4</accession>
<dbReference type="InterPro" id="IPR012340">
    <property type="entry name" value="NA-bd_OB-fold"/>
</dbReference>
<evidence type="ECO:0000313" key="7">
    <source>
        <dbReference type="EMBL" id="AYV76497.1"/>
    </source>
</evidence>
<keyword evidence="3" id="KW-0378">Hydrolase</keyword>
<feature type="domain" description="Exonuclease VII large subunit C-terminal" evidence="5">
    <location>
        <begin position="191"/>
        <end position="379"/>
    </location>
</feature>
<dbReference type="PANTHER" id="PTHR30008:SF0">
    <property type="entry name" value="EXODEOXYRIBONUCLEASE 7 LARGE SUBUNIT"/>
    <property type="match status" value="1"/>
</dbReference>
<keyword evidence="2" id="KW-0540">Nuclease</keyword>
<keyword evidence="1" id="KW-0963">Cytoplasm</keyword>
<dbReference type="GO" id="GO:0003676">
    <property type="term" value="F:nucleic acid binding"/>
    <property type="evidence" value="ECO:0007669"/>
    <property type="project" value="InterPro"/>
</dbReference>
<proteinExistence type="inferred from homology"/>
<organism evidence="7">
    <name type="scientific">Terrestrivirus sp</name>
    <dbReference type="NCBI Taxonomy" id="2487775"/>
    <lineage>
        <taxon>Viruses</taxon>
        <taxon>Varidnaviria</taxon>
        <taxon>Bamfordvirae</taxon>
        <taxon>Nucleocytoviricota</taxon>
        <taxon>Megaviricetes</taxon>
        <taxon>Imitervirales</taxon>
        <taxon>Mimiviridae</taxon>
        <taxon>Klosneuvirinae</taxon>
    </lineage>
</organism>
<keyword evidence="4" id="KW-0269">Exonuclease</keyword>
<dbReference type="SUPFAM" id="SSF50249">
    <property type="entry name" value="Nucleic acid-binding proteins"/>
    <property type="match status" value="1"/>
</dbReference>
<dbReference type="InterPro" id="IPR025824">
    <property type="entry name" value="OB-fold_nuc-bd_dom"/>
</dbReference>
<dbReference type="GO" id="GO:0008855">
    <property type="term" value="F:exodeoxyribonuclease VII activity"/>
    <property type="evidence" value="ECO:0007669"/>
    <property type="project" value="InterPro"/>
</dbReference>
<reference evidence="7" key="1">
    <citation type="submission" date="2018-10" db="EMBL/GenBank/DDBJ databases">
        <title>Hidden diversity of soil giant viruses.</title>
        <authorList>
            <person name="Schulz F."/>
            <person name="Alteio L."/>
            <person name="Goudeau D."/>
            <person name="Ryan E.M."/>
            <person name="Malmstrom R.R."/>
            <person name="Blanchard J."/>
            <person name="Woyke T."/>
        </authorList>
    </citation>
    <scope>NUCLEOTIDE SEQUENCE</scope>
    <source>
        <strain evidence="7">TEV1</strain>
    </source>
</reference>
<dbReference type="GO" id="GO:0006308">
    <property type="term" value="P:DNA catabolic process"/>
    <property type="evidence" value="ECO:0007669"/>
    <property type="project" value="InterPro"/>
</dbReference>
<dbReference type="CDD" id="cd04489">
    <property type="entry name" value="ExoVII_LU_OBF"/>
    <property type="match status" value="1"/>
</dbReference>
<evidence type="ECO:0000256" key="4">
    <source>
        <dbReference type="ARBA" id="ARBA00022839"/>
    </source>
</evidence>